<dbReference type="Gene3D" id="3.40.190.10">
    <property type="entry name" value="Periplasmic binding protein-like II"/>
    <property type="match status" value="2"/>
</dbReference>
<keyword evidence="3" id="KW-1185">Reference proteome</keyword>
<feature type="signal peptide" evidence="1">
    <location>
        <begin position="1"/>
        <end position="18"/>
    </location>
</feature>
<dbReference type="PANTHER" id="PTHR35841:SF1">
    <property type="entry name" value="PHOSPHONATES-BINDING PERIPLASMIC PROTEIN"/>
    <property type="match status" value="1"/>
</dbReference>
<dbReference type="EMBL" id="AUPZ01000007">
    <property type="protein sequence ID" value="EQB39491.1"/>
    <property type="molecule type" value="Genomic_DNA"/>
</dbReference>
<proteinExistence type="predicted"/>
<keyword evidence="1" id="KW-0732">Signal</keyword>
<name>T0JMV5_9BACT</name>
<sequence length="273" mass="31038">MKKLILFFLLSLSNLLLAQGVKVNFAPLPTKKATKNIEEFLPMSSYLESKISIKINYIYKKDYQDILDGFKDNSIDMAYLGPLLYLSLKKEYEFIEPIISFKQEDGLSKYRCVLAKFKEDEFDKKQQIKIALTQPLSTCGYFMSNILLRENFNIDLAKQKYGYTMSHTNALISVVKGEFLIAGAKEGIAKQFESLGVEIIAKSKLLPGFSIVVNTKTLTKEQIQSIKGALLELEKKDKNELKGILSNGVVEANECDYDELFIDFNIPYKANTK</sequence>
<dbReference type="STRING" id="1172190.M947_05715"/>
<dbReference type="SUPFAM" id="SSF53850">
    <property type="entry name" value="Periplasmic binding protein-like II"/>
    <property type="match status" value="1"/>
</dbReference>
<dbReference type="Proteomes" id="UP000015520">
    <property type="component" value="Unassembled WGS sequence"/>
</dbReference>
<comment type="caution">
    <text evidence="2">The sequence shown here is derived from an EMBL/GenBank/DDBJ whole genome shotgun (WGS) entry which is preliminary data.</text>
</comment>
<dbReference type="Pfam" id="PF12974">
    <property type="entry name" value="Phosphonate-bd"/>
    <property type="match status" value="1"/>
</dbReference>
<dbReference type="PANTHER" id="PTHR35841">
    <property type="entry name" value="PHOSPHONATES-BINDING PERIPLASMIC PROTEIN"/>
    <property type="match status" value="1"/>
</dbReference>
<reference evidence="2 3" key="1">
    <citation type="submission" date="2013-07" db="EMBL/GenBank/DDBJ databases">
        <title>Sulfurimonas hongkongensis AST-10 Genome Sequencing.</title>
        <authorList>
            <person name="Cai L."/>
            <person name="Zhang T."/>
        </authorList>
    </citation>
    <scope>NUCLEOTIDE SEQUENCE [LARGE SCALE GENOMIC DNA]</scope>
    <source>
        <strain evidence="2 3">AST-10</strain>
    </source>
</reference>
<protein>
    <recommendedName>
        <fullName evidence="4">ABC transporter substrate-binding protein</fullName>
    </recommendedName>
</protein>
<accession>T0JMV5</accession>
<evidence type="ECO:0000313" key="2">
    <source>
        <dbReference type="EMBL" id="EQB39491.1"/>
    </source>
</evidence>
<evidence type="ECO:0008006" key="4">
    <source>
        <dbReference type="Google" id="ProtNLM"/>
    </source>
</evidence>
<evidence type="ECO:0000313" key="3">
    <source>
        <dbReference type="Proteomes" id="UP000015520"/>
    </source>
</evidence>
<dbReference type="PATRIC" id="fig|1172190.3.peg.1116"/>
<dbReference type="AlphaFoldDB" id="T0JMV5"/>
<evidence type="ECO:0000256" key="1">
    <source>
        <dbReference type="SAM" id="SignalP"/>
    </source>
</evidence>
<organism evidence="2 3">
    <name type="scientific">Sulfurimonas hongkongensis</name>
    <dbReference type="NCBI Taxonomy" id="1172190"/>
    <lineage>
        <taxon>Bacteria</taxon>
        <taxon>Pseudomonadati</taxon>
        <taxon>Campylobacterota</taxon>
        <taxon>Epsilonproteobacteria</taxon>
        <taxon>Campylobacterales</taxon>
        <taxon>Sulfurimonadaceae</taxon>
        <taxon>Sulfurimonas</taxon>
    </lineage>
</organism>
<feature type="chain" id="PRO_5004565348" description="ABC transporter substrate-binding protein" evidence="1">
    <location>
        <begin position="19"/>
        <end position="273"/>
    </location>
</feature>
<dbReference type="eggNOG" id="COG3221">
    <property type="taxonomic scope" value="Bacteria"/>
</dbReference>
<dbReference type="RefSeq" id="WP_021287411.1">
    <property type="nucleotide sequence ID" value="NZ_AUPZ01000007.1"/>
</dbReference>
<dbReference type="OrthoDB" id="225238at2"/>
<gene>
    <name evidence="2" type="ORF">M947_05715</name>
</gene>